<dbReference type="RefSeq" id="WP_035934848.1">
    <property type="nucleotide sequence ID" value="NZ_AVPL01000010.1"/>
</dbReference>
<organism evidence="2 3">
    <name type="scientific">Knoellia aerolata DSM 18566</name>
    <dbReference type="NCBI Taxonomy" id="1385519"/>
    <lineage>
        <taxon>Bacteria</taxon>
        <taxon>Bacillati</taxon>
        <taxon>Actinomycetota</taxon>
        <taxon>Actinomycetes</taxon>
        <taxon>Micrococcales</taxon>
        <taxon>Intrasporangiaceae</taxon>
        <taxon>Knoellia</taxon>
    </lineage>
</organism>
<dbReference type="InterPro" id="IPR029058">
    <property type="entry name" value="AB_hydrolase_fold"/>
</dbReference>
<dbReference type="Pfam" id="PF00561">
    <property type="entry name" value="Abhydrolase_1"/>
    <property type="match status" value="1"/>
</dbReference>
<keyword evidence="3" id="KW-1185">Reference proteome</keyword>
<dbReference type="OrthoDB" id="8444301at2"/>
<dbReference type="PANTHER" id="PTHR43194">
    <property type="entry name" value="HYDROLASE ALPHA/BETA FOLD FAMILY"/>
    <property type="match status" value="1"/>
</dbReference>
<protein>
    <submittedName>
        <fullName evidence="2">Peroxidase</fullName>
    </submittedName>
</protein>
<dbReference type="Gene3D" id="3.40.50.1820">
    <property type="entry name" value="alpha/beta hydrolase"/>
    <property type="match status" value="1"/>
</dbReference>
<dbReference type="EMBL" id="AVPL01000010">
    <property type="protein sequence ID" value="KGN41935.1"/>
    <property type="molecule type" value="Genomic_DNA"/>
</dbReference>
<dbReference type="eggNOG" id="COG2267">
    <property type="taxonomic scope" value="Bacteria"/>
</dbReference>
<feature type="domain" description="AB hydrolase-1" evidence="1">
    <location>
        <begin position="34"/>
        <end position="267"/>
    </location>
</feature>
<proteinExistence type="predicted"/>
<keyword evidence="2" id="KW-0560">Oxidoreductase</keyword>
<reference evidence="2 3" key="1">
    <citation type="submission" date="2013-08" db="EMBL/GenBank/DDBJ databases">
        <title>The genome sequence of Knoellia aerolata.</title>
        <authorList>
            <person name="Zhu W."/>
            <person name="Wang G."/>
        </authorList>
    </citation>
    <scope>NUCLEOTIDE SEQUENCE [LARGE SCALE GENOMIC DNA]</scope>
    <source>
        <strain evidence="2 3">DSM 18566</strain>
    </source>
</reference>
<dbReference type="PRINTS" id="PR00111">
    <property type="entry name" value="ABHYDROLASE"/>
</dbReference>
<dbReference type="InterPro" id="IPR000073">
    <property type="entry name" value="AB_hydrolase_1"/>
</dbReference>
<dbReference type="PRINTS" id="PR00412">
    <property type="entry name" value="EPOXHYDRLASE"/>
</dbReference>
<dbReference type="AlphaFoldDB" id="A0A0A0JWW7"/>
<name>A0A0A0JWW7_9MICO</name>
<dbReference type="InterPro" id="IPR050228">
    <property type="entry name" value="Carboxylesterase_BioH"/>
</dbReference>
<evidence type="ECO:0000313" key="3">
    <source>
        <dbReference type="Proteomes" id="UP000030013"/>
    </source>
</evidence>
<dbReference type="InterPro" id="IPR000639">
    <property type="entry name" value="Epox_hydrolase-like"/>
</dbReference>
<evidence type="ECO:0000313" key="2">
    <source>
        <dbReference type="EMBL" id="KGN41935.1"/>
    </source>
</evidence>
<accession>A0A0A0JWW7</accession>
<dbReference type="Proteomes" id="UP000030013">
    <property type="component" value="Unassembled WGS sequence"/>
</dbReference>
<dbReference type="STRING" id="1385519.N801_03560"/>
<evidence type="ECO:0000259" key="1">
    <source>
        <dbReference type="Pfam" id="PF00561"/>
    </source>
</evidence>
<dbReference type="GO" id="GO:0004601">
    <property type="term" value="F:peroxidase activity"/>
    <property type="evidence" value="ECO:0007669"/>
    <property type="project" value="UniProtKB-KW"/>
</dbReference>
<sequence length="286" mass="30875">MQEQSQPTLARSQHLEGVGGVRIAVDSWGQEDGPVVLFLHGGGQTRHSWKNAGADLAAAGAHAVSADLRGHGDSDWSPDGDYSLAVIRDDIISVLEQLGSPASLVGASMGGLTSLLVSHHRPDLVDRLVLVDVVPRIERSGAERITGFMRSAPQGFADLDEAADAIAAYLPHRRRPRSTDGLRKNLRQRQDGRWHWHWDPAMFTGSAHPDPSEVQAELEDAARALEVPTLLLQGALSDVVSDEGVEHFQSLVPHARVVRLRDAAHTAAADDNDAFTRAVTSFLLNT</sequence>
<keyword evidence="2" id="KW-0575">Peroxidase</keyword>
<gene>
    <name evidence="2" type="ORF">N801_03560</name>
</gene>
<dbReference type="SUPFAM" id="SSF53474">
    <property type="entry name" value="alpha/beta-Hydrolases"/>
    <property type="match status" value="1"/>
</dbReference>
<comment type="caution">
    <text evidence="2">The sequence shown here is derived from an EMBL/GenBank/DDBJ whole genome shotgun (WGS) entry which is preliminary data.</text>
</comment>
<dbReference type="PANTHER" id="PTHR43194:SF2">
    <property type="entry name" value="PEROXISOMAL MEMBRANE PROTEIN LPX1"/>
    <property type="match status" value="1"/>
</dbReference>